<organism evidence="1 2">
    <name type="scientific">Moniliophthora roreri</name>
    <name type="common">Frosty pod rot fungus</name>
    <name type="synonym">Monilia roreri</name>
    <dbReference type="NCBI Taxonomy" id="221103"/>
    <lineage>
        <taxon>Eukaryota</taxon>
        <taxon>Fungi</taxon>
        <taxon>Dikarya</taxon>
        <taxon>Basidiomycota</taxon>
        <taxon>Agaricomycotina</taxon>
        <taxon>Agaricomycetes</taxon>
        <taxon>Agaricomycetidae</taxon>
        <taxon>Agaricales</taxon>
        <taxon>Marasmiineae</taxon>
        <taxon>Marasmiaceae</taxon>
        <taxon>Moniliophthora</taxon>
    </lineage>
</organism>
<dbReference type="AlphaFoldDB" id="A0A0W0FTV6"/>
<evidence type="ECO:0000313" key="1">
    <source>
        <dbReference type="EMBL" id="KTB39772.1"/>
    </source>
</evidence>
<dbReference type="EMBL" id="LATX01001635">
    <property type="protein sequence ID" value="KTB39772.1"/>
    <property type="molecule type" value="Genomic_DNA"/>
</dbReference>
<dbReference type="Proteomes" id="UP000054988">
    <property type="component" value="Unassembled WGS sequence"/>
</dbReference>
<proteinExistence type="predicted"/>
<name>A0A0W0FTV6_MONRR</name>
<comment type="caution">
    <text evidence="1">The sequence shown here is derived from an EMBL/GenBank/DDBJ whole genome shotgun (WGS) entry which is preliminary data.</text>
</comment>
<reference evidence="1 2" key="1">
    <citation type="submission" date="2015-12" db="EMBL/GenBank/DDBJ databases">
        <title>Draft genome sequence of Moniliophthora roreri, the causal agent of frosty pod rot of cacao.</title>
        <authorList>
            <person name="Aime M.C."/>
            <person name="Diaz-Valderrama J.R."/>
            <person name="Kijpornyongpan T."/>
            <person name="Phillips-Mora W."/>
        </authorList>
    </citation>
    <scope>NUCLEOTIDE SEQUENCE [LARGE SCALE GENOMIC DNA]</scope>
    <source>
        <strain evidence="1 2">MCA 2952</strain>
    </source>
</reference>
<evidence type="ECO:0000313" key="2">
    <source>
        <dbReference type="Proteomes" id="UP000054988"/>
    </source>
</evidence>
<sequence>MSSQRMALFHFLPEEFGLPLTASGGFVLKRLIASLTTCKLRAGPRTAIVPHPAALSSSSHMIQLLVTLTVLLSLLTRHTQASPLKVLPVMNAISNVPGYVLFSNYNGHVPTSSLPNPGSLPPMGFDLLGHTVRWARVQEPRTPATVKGCKDVGCAAIPGSRDVNLRCKVLDLRKFGKSDHEQFCMREY</sequence>
<gene>
    <name evidence="1" type="ORF">WG66_7654</name>
</gene>
<protein>
    <submittedName>
        <fullName evidence="1">Uncharacterized protein</fullName>
    </submittedName>
</protein>
<accession>A0A0W0FTV6</accession>